<comment type="caution">
    <text evidence="9">The sequence shown here is derived from an EMBL/GenBank/DDBJ whole genome shotgun (WGS) entry which is preliminary data.</text>
</comment>
<dbReference type="Pfam" id="PF17681">
    <property type="entry name" value="GCP_N_terminal"/>
    <property type="match status" value="1"/>
</dbReference>
<feature type="domain" description="Gamma tubulin complex component C-terminal" evidence="7">
    <location>
        <begin position="589"/>
        <end position="950"/>
    </location>
</feature>
<dbReference type="Pfam" id="PF04130">
    <property type="entry name" value="GCP_C_terminal"/>
    <property type="match status" value="1"/>
</dbReference>
<evidence type="ECO:0000256" key="1">
    <source>
        <dbReference type="ARBA" id="ARBA00010337"/>
    </source>
</evidence>
<feature type="region of interest" description="Disordered" evidence="6">
    <location>
        <begin position="59"/>
        <end position="101"/>
    </location>
</feature>
<dbReference type="PANTHER" id="PTHR19302">
    <property type="entry name" value="GAMMA TUBULIN COMPLEX PROTEIN"/>
    <property type="match status" value="1"/>
</dbReference>
<keyword evidence="3 5" id="KW-0493">Microtubule</keyword>
<evidence type="ECO:0000313" key="10">
    <source>
        <dbReference type="Proteomes" id="UP000813385"/>
    </source>
</evidence>
<evidence type="ECO:0000256" key="2">
    <source>
        <dbReference type="ARBA" id="ARBA00022490"/>
    </source>
</evidence>
<evidence type="ECO:0000259" key="7">
    <source>
        <dbReference type="Pfam" id="PF04130"/>
    </source>
</evidence>
<dbReference type="GO" id="GO:0005874">
    <property type="term" value="C:microtubule"/>
    <property type="evidence" value="ECO:0007669"/>
    <property type="project" value="UniProtKB-KW"/>
</dbReference>
<evidence type="ECO:0000256" key="4">
    <source>
        <dbReference type="ARBA" id="ARBA00023212"/>
    </source>
</evidence>
<name>A0A8K0TNM0_9PEZI</name>
<evidence type="ECO:0000256" key="6">
    <source>
        <dbReference type="SAM" id="MobiDB-lite"/>
    </source>
</evidence>
<evidence type="ECO:0000256" key="5">
    <source>
        <dbReference type="RuleBase" id="RU363050"/>
    </source>
</evidence>
<dbReference type="InterPro" id="IPR040457">
    <property type="entry name" value="GCP_C"/>
</dbReference>
<dbReference type="FunFam" id="1.20.120.1900:FF:000013">
    <property type="entry name" value="Spindle pole body component"/>
    <property type="match status" value="1"/>
</dbReference>
<feature type="domain" description="Gamma tubulin complex component protein N-terminal" evidence="8">
    <location>
        <begin position="171"/>
        <end position="421"/>
    </location>
</feature>
<dbReference type="GO" id="GO:0051011">
    <property type="term" value="F:microtubule minus-end binding"/>
    <property type="evidence" value="ECO:0007669"/>
    <property type="project" value="TreeGrafter"/>
</dbReference>
<evidence type="ECO:0000256" key="3">
    <source>
        <dbReference type="ARBA" id="ARBA00022701"/>
    </source>
</evidence>
<dbReference type="InterPro" id="IPR007259">
    <property type="entry name" value="GCP"/>
</dbReference>
<evidence type="ECO:0000259" key="8">
    <source>
        <dbReference type="Pfam" id="PF17681"/>
    </source>
</evidence>
<dbReference type="AlphaFoldDB" id="A0A8K0TNM0"/>
<protein>
    <recommendedName>
        <fullName evidence="5">Spindle pole body component</fullName>
    </recommendedName>
</protein>
<proteinExistence type="inferred from homology"/>
<dbReference type="Proteomes" id="UP000813385">
    <property type="component" value="Unassembled WGS sequence"/>
</dbReference>
<organism evidence="9 10">
    <name type="scientific">Plectosphaerella cucumerina</name>
    <dbReference type="NCBI Taxonomy" id="40658"/>
    <lineage>
        <taxon>Eukaryota</taxon>
        <taxon>Fungi</taxon>
        <taxon>Dikarya</taxon>
        <taxon>Ascomycota</taxon>
        <taxon>Pezizomycotina</taxon>
        <taxon>Sordariomycetes</taxon>
        <taxon>Hypocreomycetidae</taxon>
        <taxon>Glomerellales</taxon>
        <taxon>Plectosphaerellaceae</taxon>
        <taxon>Plectosphaerella</taxon>
    </lineage>
</organism>
<dbReference type="Gene3D" id="1.20.120.1900">
    <property type="entry name" value="Gamma-tubulin complex, C-terminal domain"/>
    <property type="match status" value="1"/>
</dbReference>
<gene>
    <name evidence="9" type="ORF">B0T11DRAFT_270621</name>
</gene>
<keyword evidence="4 5" id="KW-0206">Cytoskeleton</keyword>
<keyword evidence="10" id="KW-1185">Reference proteome</keyword>
<dbReference type="GO" id="GO:0000922">
    <property type="term" value="C:spindle pole"/>
    <property type="evidence" value="ECO:0007669"/>
    <property type="project" value="InterPro"/>
</dbReference>
<dbReference type="PANTHER" id="PTHR19302:SF70">
    <property type="entry name" value="GAMMA-TUBULIN COMPLEX COMPONENT 6"/>
    <property type="match status" value="1"/>
</dbReference>
<dbReference type="OrthoDB" id="775571at2759"/>
<feature type="compositionally biased region" description="Polar residues" evidence="6">
    <location>
        <begin position="92"/>
        <end position="101"/>
    </location>
</feature>
<dbReference type="InterPro" id="IPR041470">
    <property type="entry name" value="GCP_N"/>
</dbReference>
<dbReference type="GO" id="GO:0000278">
    <property type="term" value="P:mitotic cell cycle"/>
    <property type="evidence" value="ECO:0007669"/>
    <property type="project" value="TreeGrafter"/>
</dbReference>
<dbReference type="GO" id="GO:0005816">
    <property type="term" value="C:spindle pole body"/>
    <property type="evidence" value="ECO:0007669"/>
    <property type="project" value="UniProtKB-ARBA"/>
</dbReference>
<dbReference type="GO" id="GO:0031122">
    <property type="term" value="P:cytoplasmic microtubule organization"/>
    <property type="evidence" value="ECO:0007669"/>
    <property type="project" value="TreeGrafter"/>
</dbReference>
<sequence length="953" mass="105917">MPGQDDAGNLFAIPDFFQPSKWTDDEVNEASRHFFRLELTDRGKTPLFVIPPIENKDFFSIPTPAEEPPEKSIPTSLEAPKDDEPPAAAETSDGNATSSPSVDLWLSLRKPPVPEPAFKAWEAFEQQQATAAKPCFITEAGPGAFDALLKAGGDALDRGETVTVDTATLCRALLSLVLGRESVLFTWDEGAKAFKPTLPNLRISGIARSTLEGVVAQSLECGNSYKQLEKSVKTTYERNPTSCRVALSSAVDRVLLVIQTVVAGQQPRSLLQLQAVVRRVRLIIIHLRRLVTKAQPKKLDEDVLVLVFQQAQADQHGDVHLARLMREVLQRVARPWLDFLEEWIGTKPEVGVPLRRDEVGRRKGFIKVAAESHVDDHGNEVEELDFHLDQGRMPAFIPADIALSIFEAGRNLRFIRTNHPDHVLAHAHPVDTLIAPPDLAWHFDWPSIHALEESSQAYEKALVDTIISSSSPNGARQPRSTGQGSGNGLYQLQMFSTDEAELQRRLFESMDMLSQPRANIPGFHSTPDPLDLAVQEALSPTVAVIRATDDDFAPHWSLIPVLSLGSLVGVQNRILGRESLKMLFVAHQLKEHLKLQRDFHLCRNGMFCSRLTHALFDPDMESAERQAGVARNGGVMGLRLSGRDTWPPASSELRLALMGVLAETFEGPRTGGASLRADGPNGGLPGDLSFSVRDLSSAEIDKCLDPDGLEALDFLRLSYKTPPALTSVITPVILVQYDRIFKLLLRVLRMQYTVGQLFRDVTAKEAGFEAQETSIRFCFEARHFVFNLSAYLFDVGIDLPWQDLEARVAQIETLVFQTAAPSSSSLTPDRLREYHSRVLDKIMAALLLRKRQQPVMDLLEEIFRIILRFAKHMRLRSKGSAAAAVDLYAKFRKGVEVFLTVCKAIVEKHGARNQQARVDPDDLDGGQESKAGEEHPLAQLLLRLDMCDFYARK</sequence>
<dbReference type="GO" id="GO:0007020">
    <property type="term" value="P:microtubule nucleation"/>
    <property type="evidence" value="ECO:0007669"/>
    <property type="project" value="InterPro"/>
</dbReference>
<reference evidence="9" key="1">
    <citation type="journal article" date="2021" name="Nat. Commun.">
        <title>Genetic determinants of endophytism in the Arabidopsis root mycobiome.</title>
        <authorList>
            <person name="Mesny F."/>
            <person name="Miyauchi S."/>
            <person name="Thiergart T."/>
            <person name="Pickel B."/>
            <person name="Atanasova L."/>
            <person name="Karlsson M."/>
            <person name="Huettel B."/>
            <person name="Barry K.W."/>
            <person name="Haridas S."/>
            <person name="Chen C."/>
            <person name="Bauer D."/>
            <person name="Andreopoulos W."/>
            <person name="Pangilinan J."/>
            <person name="LaButti K."/>
            <person name="Riley R."/>
            <person name="Lipzen A."/>
            <person name="Clum A."/>
            <person name="Drula E."/>
            <person name="Henrissat B."/>
            <person name="Kohler A."/>
            <person name="Grigoriev I.V."/>
            <person name="Martin F.M."/>
            <person name="Hacquard S."/>
        </authorList>
    </citation>
    <scope>NUCLEOTIDE SEQUENCE</scope>
    <source>
        <strain evidence="9">MPI-CAGE-AT-0016</strain>
    </source>
</reference>
<dbReference type="EMBL" id="JAGPXD010000001">
    <property type="protein sequence ID" value="KAH7375609.1"/>
    <property type="molecule type" value="Genomic_DNA"/>
</dbReference>
<dbReference type="GO" id="GO:0043015">
    <property type="term" value="F:gamma-tubulin binding"/>
    <property type="evidence" value="ECO:0007669"/>
    <property type="project" value="InterPro"/>
</dbReference>
<dbReference type="GO" id="GO:0051225">
    <property type="term" value="P:spindle assembly"/>
    <property type="evidence" value="ECO:0007669"/>
    <property type="project" value="TreeGrafter"/>
</dbReference>
<accession>A0A8K0TNM0</accession>
<comment type="similarity">
    <text evidence="1 5">Belongs to the TUBGCP family.</text>
</comment>
<comment type="subcellular location">
    <subcellularLocation>
        <location evidence="5">Cytoplasm</location>
        <location evidence="5">Cytoskeleton</location>
        <location evidence="5">Microtubule organizing center</location>
    </subcellularLocation>
</comment>
<evidence type="ECO:0000313" key="9">
    <source>
        <dbReference type="EMBL" id="KAH7375609.1"/>
    </source>
</evidence>
<dbReference type="GO" id="GO:0000930">
    <property type="term" value="C:gamma-tubulin complex"/>
    <property type="evidence" value="ECO:0007669"/>
    <property type="project" value="TreeGrafter"/>
</dbReference>
<dbReference type="InterPro" id="IPR042241">
    <property type="entry name" value="GCP_C_sf"/>
</dbReference>
<dbReference type="GO" id="GO:0051321">
    <property type="term" value="P:meiotic cell cycle"/>
    <property type="evidence" value="ECO:0007669"/>
    <property type="project" value="TreeGrafter"/>
</dbReference>
<keyword evidence="2 5" id="KW-0963">Cytoplasm</keyword>